<keyword evidence="3" id="KW-0010">Activator</keyword>
<evidence type="ECO:0000256" key="3">
    <source>
        <dbReference type="ARBA" id="ARBA00023159"/>
    </source>
</evidence>
<evidence type="ECO:0000256" key="1">
    <source>
        <dbReference type="ARBA" id="ARBA00023015"/>
    </source>
</evidence>
<dbReference type="RefSeq" id="WP_094637762.1">
    <property type="nucleotide sequence ID" value="NZ_CP062938.1"/>
</dbReference>
<evidence type="ECO:0000313" key="7">
    <source>
        <dbReference type="EMBL" id="QOL32572.1"/>
    </source>
</evidence>
<accession>A0A261FY24</accession>
<dbReference type="InterPro" id="IPR050204">
    <property type="entry name" value="AraC_XylS_family_regulators"/>
</dbReference>
<evidence type="ECO:0000313" key="6">
    <source>
        <dbReference type="EMBL" id="OZG64067.1"/>
    </source>
</evidence>
<dbReference type="AlphaFoldDB" id="A0A261FY24"/>
<evidence type="ECO:0000313" key="8">
    <source>
        <dbReference type="Proteomes" id="UP000216057"/>
    </source>
</evidence>
<evidence type="ECO:0000259" key="5">
    <source>
        <dbReference type="PROSITE" id="PS01124"/>
    </source>
</evidence>
<dbReference type="PRINTS" id="PR00032">
    <property type="entry name" value="HTHARAC"/>
</dbReference>
<dbReference type="PROSITE" id="PS01124">
    <property type="entry name" value="HTH_ARAC_FAMILY_2"/>
    <property type="match status" value="1"/>
</dbReference>
<dbReference type="InterPro" id="IPR018060">
    <property type="entry name" value="HTH_AraC"/>
</dbReference>
<evidence type="ECO:0000256" key="4">
    <source>
        <dbReference type="ARBA" id="ARBA00023163"/>
    </source>
</evidence>
<reference evidence="7 9" key="2">
    <citation type="submission" date="2020-10" db="EMBL/GenBank/DDBJ databases">
        <title>Genome sequencing of Bifidobacterium eulemuris_DSMZ_100216.</title>
        <authorList>
            <person name="Kim J."/>
        </authorList>
    </citation>
    <scope>NUCLEOTIDE SEQUENCE [LARGE SCALE GENOMIC DNA]</scope>
    <source>
        <strain evidence="7 9">DSM 100216</strain>
    </source>
</reference>
<dbReference type="OrthoDB" id="2060755at2"/>
<dbReference type="InterPro" id="IPR020449">
    <property type="entry name" value="Tscrpt_reg_AraC-type_HTH"/>
</dbReference>
<dbReference type="SMART" id="SM00342">
    <property type="entry name" value="HTH_ARAC"/>
    <property type="match status" value="1"/>
</dbReference>
<name>A0A261FY24_9BIFI</name>
<gene>
    <name evidence="7" type="ORF">BE0216_09080</name>
    <name evidence="6" type="ORF">BEUL_2269</name>
</gene>
<keyword evidence="4" id="KW-0804">Transcription</keyword>
<proteinExistence type="predicted"/>
<dbReference type="SUPFAM" id="SSF46689">
    <property type="entry name" value="Homeodomain-like"/>
    <property type="match status" value="2"/>
</dbReference>
<dbReference type="InterPro" id="IPR018062">
    <property type="entry name" value="HTH_AraC-typ_CS"/>
</dbReference>
<dbReference type="GO" id="GO:0043565">
    <property type="term" value="F:sequence-specific DNA binding"/>
    <property type="evidence" value="ECO:0007669"/>
    <property type="project" value="InterPro"/>
</dbReference>
<dbReference type="InterPro" id="IPR037923">
    <property type="entry name" value="HTH-like"/>
</dbReference>
<dbReference type="Proteomes" id="UP000593943">
    <property type="component" value="Chromosome"/>
</dbReference>
<keyword evidence="2" id="KW-0238">DNA-binding</keyword>
<reference evidence="6 8" key="1">
    <citation type="journal article" date="2017" name="BMC Genomics">
        <title>Comparative genomic and phylogenomic analyses of the Bifidobacteriaceae family.</title>
        <authorList>
            <person name="Lugli G.A."/>
            <person name="Milani C."/>
            <person name="Turroni F."/>
            <person name="Duranti S."/>
            <person name="Mancabelli L."/>
            <person name="Mangifesta M."/>
            <person name="Ferrario C."/>
            <person name="Modesto M."/>
            <person name="Mattarelli P."/>
            <person name="Jiri K."/>
            <person name="van Sinderen D."/>
            <person name="Ventura M."/>
        </authorList>
    </citation>
    <scope>NUCLEOTIDE SEQUENCE [LARGE SCALE GENOMIC DNA]</scope>
    <source>
        <strain evidence="6 8">DSM 100216</strain>
    </source>
</reference>
<protein>
    <submittedName>
        <fullName evidence="6">Helix-turn-helix domain-containing protein</fullName>
    </submittedName>
    <submittedName>
        <fullName evidence="7">Helix-turn-helix transcriptional regulator</fullName>
    </submittedName>
</protein>
<dbReference type="SUPFAM" id="SSF51215">
    <property type="entry name" value="Regulatory protein AraC"/>
    <property type="match status" value="1"/>
</dbReference>
<dbReference type="Pfam" id="PF12833">
    <property type="entry name" value="HTH_18"/>
    <property type="match status" value="1"/>
</dbReference>
<keyword evidence="1" id="KW-0805">Transcription regulation</keyword>
<dbReference type="Proteomes" id="UP000216057">
    <property type="component" value="Unassembled WGS sequence"/>
</dbReference>
<sequence>MAVARHLTWSGRDAYHLCMPSRSAQQVLIYPSLVGRFEYETGQVTERTTFDSLLVMLVESGSMEIDVPGCVGVAHAGDVVLIDCYQHHRYVALEPTRALWAHFEGAGARLYYDEVCATMRNIITLPDEVREAVAANLRNLLDAVSGERYDELVADRLLTDVLGDLLLEAKRRQSEAEGGGDVGERSRPQGVRDAMTHIMSHINEPLSVSELAAVAGMGERSFMRAFKKETGYTPHAYIIEIRMSNAKSMLVNMTASLQEICDAVGFSSTNAFCMAFKNKTGMSPMEYRRRGAAVTSPLT</sequence>
<dbReference type="PANTHER" id="PTHR46796">
    <property type="entry name" value="HTH-TYPE TRANSCRIPTIONAL ACTIVATOR RHAS-RELATED"/>
    <property type="match status" value="1"/>
</dbReference>
<dbReference type="GO" id="GO:0003700">
    <property type="term" value="F:DNA-binding transcription factor activity"/>
    <property type="evidence" value="ECO:0007669"/>
    <property type="project" value="InterPro"/>
</dbReference>
<organism evidence="6 8">
    <name type="scientific">Bifidobacterium eulemuris</name>
    <dbReference type="NCBI Taxonomy" id="1765219"/>
    <lineage>
        <taxon>Bacteria</taxon>
        <taxon>Bacillati</taxon>
        <taxon>Actinomycetota</taxon>
        <taxon>Actinomycetes</taxon>
        <taxon>Bifidobacteriales</taxon>
        <taxon>Bifidobacteriaceae</taxon>
        <taxon>Bifidobacterium</taxon>
    </lineage>
</organism>
<keyword evidence="9" id="KW-1185">Reference proteome</keyword>
<dbReference type="EMBL" id="CP062938">
    <property type="protein sequence ID" value="QOL32572.1"/>
    <property type="molecule type" value="Genomic_DNA"/>
</dbReference>
<dbReference type="KEGG" id="beu:BE0216_09080"/>
<dbReference type="PROSITE" id="PS00041">
    <property type="entry name" value="HTH_ARAC_FAMILY_1"/>
    <property type="match status" value="1"/>
</dbReference>
<feature type="domain" description="HTH araC/xylS-type" evidence="5">
    <location>
        <begin position="192"/>
        <end position="290"/>
    </location>
</feature>
<dbReference type="Pfam" id="PF02311">
    <property type="entry name" value="AraC_binding"/>
    <property type="match status" value="1"/>
</dbReference>
<evidence type="ECO:0000256" key="2">
    <source>
        <dbReference type="ARBA" id="ARBA00023125"/>
    </source>
</evidence>
<dbReference type="EMBL" id="MWWZ01000018">
    <property type="protein sequence ID" value="OZG64067.1"/>
    <property type="molecule type" value="Genomic_DNA"/>
</dbReference>
<evidence type="ECO:0000313" key="9">
    <source>
        <dbReference type="Proteomes" id="UP000593943"/>
    </source>
</evidence>
<dbReference type="InterPro" id="IPR009057">
    <property type="entry name" value="Homeodomain-like_sf"/>
</dbReference>
<dbReference type="InterPro" id="IPR003313">
    <property type="entry name" value="AraC-bd"/>
</dbReference>
<dbReference type="Gene3D" id="1.10.10.60">
    <property type="entry name" value="Homeodomain-like"/>
    <property type="match status" value="2"/>
</dbReference>